<sequence length="346" mass="35991">MSPPLLHTGGVRASGPLGPGALPRHGTGLSPALRTPPATSTSRDSRSGASRAGAAPGSDPSLLVVGPGVLGQHLAKLWMDAHGPGTVAGLTQTDSNHARLRRLGIAPHSLADPPTSTFRDVVFSAPPSASADYPGEVARALERWSGEGAFVFTSSAAVYAVDGGEAAREDSPVVALGALPRTDRLLRAERSVRAAGGCVVRLVGLYHSLRGPHTFYLKQSGDADRWGGALVNLVHYQDAAGLTLAVLQHRGPDGSPPRGETFVACDDEPITLQGIMDATMDLPRYAATAAGPLRFVGAPGSSVGKRMTNPATRRALGWEPRFKSFRAFMAGGAEDWYLELESALAA</sequence>
<evidence type="ECO:0000313" key="4">
    <source>
        <dbReference type="EMBL" id="JAT69845.1"/>
    </source>
</evidence>
<feature type="compositionally biased region" description="Low complexity" evidence="3">
    <location>
        <begin position="38"/>
        <end position="61"/>
    </location>
</feature>
<dbReference type="InterPro" id="IPR036291">
    <property type="entry name" value="NAD(P)-bd_dom_sf"/>
</dbReference>
<evidence type="ECO:0008006" key="5">
    <source>
        <dbReference type="Google" id="ProtNLM"/>
    </source>
</evidence>
<gene>
    <name evidence="4" type="ORF">g.101569</name>
</gene>
<dbReference type="Gene3D" id="3.40.50.720">
    <property type="entry name" value="NAD(P)-binding Rossmann-like Domain"/>
    <property type="match status" value="1"/>
</dbReference>
<keyword evidence="2" id="KW-0520">NAD</keyword>
<evidence type="ECO:0000256" key="2">
    <source>
        <dbReference type="ARBA" id="ARBA00023027"/>
    </source>
</evidence>
<dbReference type="SUPFAM" id="SSF51735">
    <property type="entry name" value="NAD(P)-binding Rossmann-fold domains"/>
    <property type="match status" value="1"/>
</dbReference>
<dbReference type="AlphaFoldDB" id="A0A1D1ZSW1"/>
<reference evidence="4" key="1">
    <citation type="submission" date="2015-08" db="EMBL/GenBank/DDBJ databases">
        <authorList>
            <person name="Babu N.S."/>
            <person name="Beckwith C.J."/>
            <person name="Beseler K.G."/>
            <person name="Brison A."/>
            <person name="Carone J.V."/>
            <person name="Caskin T.P."/>
            <person name="Diamond M."/>
            <person name="Durham M.E."/>
            <person name="Foxe J.M."/>
            <person name="Go M."/>
            <person name="Henderson B.A."/>
            <person name="Jones I.B."/>
            <person name="McGettigan J.A."/>
            <person name="Micheletti S.J."/>
            <person name="Nasrallah M.E."/>
            <person name="Ortiz D."/>
            <person name="Piller C.R."/>
            <person name="Privatt S.R."/>
            <person name="Schneider S.L."/>
            <person name="Sharp S."/>
            <person name="Smith T.C."/>
            <person name="Stanton J.D."/>
            <person name="Ullery H.E."/>
            <person name="Wilson R.J."/>
            <person name="Serrano M.G."/>
            <person name="Buck G."/>
            <person name="Lee V."/>
            <person name="Wang Y."/>
            <person name="Carvalho R."/>
            <person name="Voegtly L."/>
            <person name="Shi R."/>
            <person name="Duckworth R."/>
            <person name="Johnson A."/>
            <person name="Loviza R."/>
            <person name="Walstead R."/>
            <person name="Shah Z."/>
            <person name="Kiflezghi M."/>
            <person name="Wade K."/>
            <person name="Ball S.L."/>
            <person name="Bradley K.W."/>
            <person name="Asai D.J."/>
            <person name="Bowman C.A."/>
            <person name="Russell D.A."/>
            <person name="Pope W.H."/>
            <person name="Jacobs-Sera D."/>
            <person name="Hendrix R.W."/>
            <person name="Hatfull G.F."/>
        </authorList>
    </citation>
    <scope>NUCLEOTIDE SEQUENCE</scope>
</reference>
<protein>
    <recommendedName>
        <fullName evidence="5">NAD-dependent epimerase/dehydratase domain-containing protein</fullName>
    </recommendedName>
</protein>
<organism evidence="4">
    <name type="scientific">Auxenochlorella protothecoides</name>
    <name type="common">Green microalga</name>
    <name type="synonym">Chlorella protothecoides</name>
    <dbReference type="NCBI Taxonomy" id="3075"/>
    <lineage>
        <taxon>Eukaryota</taxon>
        <taxon>Viridiplantae</taxon>
        <taxon>Chlorophyta</taxon>
        <taxon>core chlorophytes</taxon>
        <taxon>Trebouxiophyceae</taxon>
        <taxon>Chlorellales</taxon>
        <taxon>Chlorellaceae</taxon>
        <taxon>Auxenochlorella</taxon>
    </lineage>
</organism>
<evidence type="ECO:0000256" key="3">
    <source>
        <dbReference type="SAM" id="MobiDB-lite"/>
    </source>
</evidence>
<proteinExistence type="inferred from homology"/>
<comment type="similarity">
    <text evidence="1">Belongs to the NAD(P)-dependent epimerase/dehydratase family.</text>
</comment>
<name>A0A1D1ZSW1_AUXPR</name>
<dbReference type="PANTHER" id="PTHR43574">
    <property type="entry name" value="EPIMERASE-RELATED"/>
    <property type="match status" value="1"/>
</dbReference>
<dbReference type="EMBL" id="GDKF01008777">
    <property type="protein sequence ID" value="JAT69845.1"/>
    <property type="molecule type" value="Transcribed_RNA"/>
</dbReference>
<accession>A0A1D1ZSW1</accession>
<evidence type="ECO:0000256" key="1">
    <source>
        <dbReference type="ARBA" id="ARBA00007637"/>
    </source>
</evidence>
<feature type="region of interest" description="Disordered" evidence="3">
    <location>
        <begin position="1"/>
        <end position="61"/>
    </location>
</feature>